<dbReference type="GO" id="GO:0071949">
    <property type="term" value="F:FAD binding"/>
    <property type="evidence" value="ECO:0007669"/>
    <property type="project" value="InterPro"/>
</dbReference>
<evidence type="ECO:0000256" key="4">
    <source>
        <dbReference type="SAM" id="MobiDB-lite"/>
    </source>
</evidence>
<sequence length="559" mass="62230">MEQLNTAGRTPIVIIGAGPIGLALAGDLGWRGIPCVLIERSDGTVFQPKMDMVGIRTMEFCRRWGIVDDVENAGYNRDYPQDYAWVSQLSGGYEFGREPFPCPRDEQKPEQSPQKRERCPQNFFDPVLTRFARKTGNVQIRYKAEYVSHDERPDGVTVHVRDLDTGNVEAIECLYLVGCDGGASRVKENLGIRMSGTPALTYTTNAIIECKDLEKLHDKKPGYRFIFIGPEGTWSTMVAINGRDWWRFSIVGDNTMRTLSEEDVAEAFKRAVGRDDLEFRIISVMPWIRRQLVADNYGTARVKIAGDAAHLTSPTGGFGMNMGIQDSVDLGWKLQAMVEGWGGAYLLDTYEFERRPVAIRNVNEATNNLKLMLTPRENLSPAVFEPGPEGDHARKVFGDAYTKMMKREWYTIGIHLGFRYEGSSIVVPDGTPEPEDTVSTYEQTARPGHRAPHVWLSPGHSTLDLFGRGFVLLRFDPTLDVEPLRAAAAHAGVPLDVTDIDHAAARDLYERALVLVRPDGHVAWRADALPESPAALIDAIRGANPLTTPAEVQEEVAAR</sequence>
<dbReference type="EMBL" id="LPJR01000025">
    <property type="protein sequence ID" value="KWF30839.1"/>
    <property type="molecule type" value="Genomic_DNA"/>
</dbReference>
<dbReference type="InterPro" id="IPR036188">
    <property type="entry name" value="FAD/NAD-bd_sf"/>
</dbReference>
<evidence type="ECO:0000256" key="2">
    <source>
        <dbReference type="ARBA" id="ARBA00022630"/>
    </source>
</evidence>
<keyword evidence="2" id="KW-0285">Flavoprotein</keyword>
<evidence type="ECO:0000256" key="3">
    <source>
        <dbReference type="ARBA" id="ARBA00022827"/>
    </source>
</evidence>
<dbReference type="InterPro" id="IPR050641">
    <property type="entry name" value="RIFMO-like"/>
</dbReference>
<dbReference type="Pfam" id="PF21274">
    <property type="entry name" value="Rng_hyd_C"/>
    <property type="match status" value="1"/>
</dbReference>
<dbReference type="Proteomes" id="UP000062912">
    <property type="component" value="Unassembled WGS sequence"/>
</dbReference>
<feature type="domain" description="FAD-binding" evidence="5">
    <location>
        <begin position="9"/>
        <end position="364"/>
    </location>
</feature>
<evidence type="ECO:0000259" key="5">
    <source>
        <dbReference type="Pfam" id="PF01494"/>
    </source>
</evidence>
<evidence type="ECO:0000313" key="7">
    <source>
        <dbReference type="Proteomes" id="UP000062912"/>
    </source>
</evidence>
<protein>
    <submittedName>
        <fullName evidence="6">2-polyprenyl-6-methoxyphenol hydroxylase</fullName>
    </submittedName>
</protein>
<dbReference type="PRINTS" id="PR00420">
    <property type="entry name" value="RNGMNOXGNASE"/>
</dbReference>
<dbReference type="NCBIfam" id="NF004780">
    <property type="entry name" value="PRK06126.1"/>
    <property type="match status" value="1"/>
</dbReference>
<comment type="cofactor">
    <cofactor evidence="1">
        <name>FAD</name>
        <dbReference type="ChEBI" id="CHEBI:57692"/>
    </cofactor>
</comment>
<dbReference type="Gene3D" id="3.30.9.10">
    <property type="entry name" value="D-Amino Acid Oxidase, subunit A, domain 2"/>
    <property type="match status" value="1"/>
</dbReference>
<accession>A0A132EIB6</accession>
<evidence type="ECO:0000256" key="1">
    <source>
        <dbReference type="ARBA" id="ARBA00001974"/>
    </source>
</evidence>
<dbReference type="Pfam" id="PF01494">
    <property type="entry name" value="FAD_binding_3"/>
    <property type="match status" value="1"/>
</dbReference>
<feature type="region of interest" description="Disordered" evidence="4">
    <location>
        <begin position="98"/>
        <end position="118"/>
    </location>
</feature>
<dbReference type="Gene3D" id="3.50.50.60">
    <property type="entry name" value="FAD/NAD(P)-binding domain"/>
    <property type="match status" value="1"/>
</dbReference>
<dbReference type="PANTHER" id="PTHR43004:SF19">
    <property type="entry name" value="BINDING MONOOXYGENASE, PUTATIVE (JCVI)-RELATED"/>
    <property type="match status" value="1"/>
</dbReference>
<feature type="compositionally biased region" description="Basic and acidic residues" evidence="4">
    <location>
        <begin position="103"/>
        <end position="118"/>
    </location>
</feature>
<dbReference type="Gene3D" id="3.40.30.120">
    <property type="match status" value="1"/>
</dbReference>
<dbReference type="PANTHER" id="PTHR43004">
    <property type="entry name" value="TRK SYSTEM POTASSIUM UPTAKE PROTEIN"/>
    <property type="match status" value="1"/>
</dbReference>
<proteinExistence type="predicted"/>
<evidence type="ECO:0000313" key="6">
    <source>
        <dbReference type="EMBL" id="KWF30839.1"/>
    </source>
</evidence>
<gene>
    <name evidence="6" type="ORF">WT56_12555</name>
</gene>
<comment type="caution">
    <text evidence="6">The sequence shown here is derived from an EMBL/GenBank/DDBJ whole genome shotgun (WGS) entry which is preliminary data.</text>
</comment>
<keyword evidence="3" id="KW-0274">FAD</keyword>
<organism evidence="6 7">
    <name type="scientific">Burkholderia pseudomultivorans</name>
    <dbReference type="NCBI Taxonomy" id="1207504"/>
    <lineage>
        <taxon>Bacteria</taxon>
        <taxon>Pseudomonadati</taxon>
        <taxon>Pseudomonadota</taxon>
        <taxon>Betaproteobacteria</taxon>
        <taxon>Burkholderiales</taxon>
        <taxon>Burkholderiaceae</taxon>
        <taxon>Burkholderia</taxon>
        <taxon>Burkholderia cepacia complex</taxon>
    </lineage>
</organism>
<dbReference type="OrthoDB" id="3443359at2"/>
<dbReference type="InterPro" id="IPR002938">
    <property type="entry name" value="FAD-bd"/>
</dbReference>
<dbReference type="AlphaFoldDB" id="A0A132EIB6"/>
<dbReference type="RefSeq" id="WP_060241027.1">
    <property type="nucleotide sequence ID" value="NZ_LPJR01000025.1"/>
</dbReference>
<dbReference type="SUPFAM" id="SSF51905">
    <property type="entry name" value="FAD/NAD(P)-binding domain"/>
    <property type="match status" value="1"/>
</dbReference>
<reference evidence="6 7" key="1">
    <citation type="submission" date="2015-11" db="EMBL/GenBank/DDBJ databases">
        <title>Expanding the genomic diversity of Burkholderia species for the development of highly accurate diagnostics.</title>
        <authorList>
            <person name="Sahl J."/>
            <person name="Keim P."/>
            <person name="Wagner D."/>
        </authorList>
    </citation>
    <scope>NUCLEOTIDE SEQUENCE [LARGE SCALE GENOMIC DNA]</scope>
    <source>
        <strain evidence="6 7">MSMB368WGS</strain>
    </source>
</reference>
<name>A0A132EIB6_9BURK</name>
<dbReference type="GO" id="GO:0016709">
    <property type="term" value="F:oxidoreductase activity, acting on paired donors, with incorporation or reduction of molecular oxygen, NAD(P)H as one donor, and incorporation of one atom of oxygen"/>
    <property type="evidence" value="ECO:0007669"/>
    <property type="project" value="UniProtKB-ARBA"/>
</dbReference>